<dbReference type="GO" id="GO:0051301">
    <property type="term" value="P:cell division"/>
    <property type="evidence" value="ECO:0007669"/>
    <property type="project" value="UniProtKB-KW"/>
</dbReference>
<feature type="transmembrane region" description="Helical" evidence="9">
    <location>
        <begin position="21"/>
        <end position="41"/>
    </location>
</feature>
<keyword evidence="6 9" id="KW-1133">Transmembrane helix</keyword>
<protein>
    <submittedName>
        <fullName evidence="10">Tol biopolymer transport system, TolR protein</fullName>
    </submittedName>
</protein>
<evidence type="ECO:0000313" key="10">
    <source>
        <dbReference type="EMBL" id="VAW91282.1"/>
    </source>
</evidence>
<dbReference type="Pfam" id="PF02472">
    <property type="entry name" value="ExbD"/>
    <property type="match status" value="1"/>
</dbReference>
<dbReference type="PANTHER" id="PTHR30558">
    <property type="entry name" value="EXBD MEMBRANE COMPONENT OF PMF-DRIVEN MACROMOLECULE IMPORT SYSTEM"/>
    <property type="match status" value="1"/>
</dbReference>
<keyword evidence="4" id="KW-0132">Cell division</keyword>
<evidence type="ECO:0000256" key="9">
    <source>
        <dbReference type="SAM" id="Phobius"/>
    </source>
</evidence>
<dbReference type="InterPro" id="IPR003400">
    <property type="entry name" value="ExbD"/>
</dbReference>
<dbReference type="HAMAP" id="MF_02203">
    <property type="entry name" value="TolR"/>
    <property type="match status" value="1"/>
</dbReference>
<proteinExistence type="inferred from homology"/>
<evidence type="ECO:0000256" key="4">
    <source>
        <dbReference type="ARBA" id="ARBA00022618"/>
    </source>
</evidence>
<evidence type="ECO:0000256" key="1">
    <source>
        <dbReference type="ARBA" id="ARBA00004162"/>
    </source>
</evidence>
<keyword evidence="3" id="KW-0997">Cell inner membrane</keyword>
<organism evidence="10">
    <name type="scientific">hydrothermal vent metagenome</name>
    <dbReference type="NCBI Taxonomy" id="652676"/>
    <lineage>
        <taxon>unclassified sequences</taxon>
        <taxon>metagenomes</taxon>
        <taxon>ecological metagenomes</taxon>
    </lineage>
</organism>
<keyword evidence="8" id="KW-0131">Cell cycle</keyword>
<keyword evidence="5 9" id="KW-0812">Transmembrane</keyword>
<gene>
    <name evidence="10" type="ORF">MNBD_GAMMA21-303</name>
</gene>
<keyword evidence="7 9" id="KW-0472">Membrane</keyword>
<dbReference type="GO" id="GO:0015031">
    <property type="term" value="P:protein transport"/>
    <property type="evidence" value="ECO:0007669"/>
    <property type="project" value="InterPro"/>
</dbReference>
<evidence type="ECO:0000256" key="8">
    <source>
        <dbReference type="ARBA" id="ARBA00023306"/>
    </source>
</evidence>
<name>A0A3B0ZV40_9ZZZZ</name>
<sequence length="145" mass="16121">MQQHLNKRFQKKQMAEINVVPYIDVMLVLLVIFMVTTPMLAEGYKVKLPEASAKPVKKSEIKPVVVSVDSKGRLYVNLGNTPHKSVKAKTLVKEVMAQRKKHPKVLILIKGDVNAGYGKVINAMSILNNGGIENFSLITNPTNVR</sequence>
<dbReference type="NCBIfam" id="TIGR02801">
    <property type="entry name" value="tolR"/>
    <property type="match status" value="1"/>
</dbReference>
<evidence type="ECO:0000256" key="3">
    <source>
        <dbReference type="ARBA" id="ARBA00022519"/>
    </source>
</evidence>
<dbReference type="EMBL" id="UOFR01000010">
    <property type="protein sequence ID" value="VAW91282.1"/>
    <property type="molecule type" value="Genomic_DNA"/>
</dbReference>
<comment type="subcellular location">
    <subcellularLocation>
        <location evidence="1">Cell membrane</location>
        <topology evidence="1">Single-pass membrane protein</topology>
    </subcellularLocation>
</comment>
<accession>A0A3B0ZV40</accession>
<evidence type="ECO:0000256" key="7">
    <source>
        <dbReference type="ARBA" id="ARBA00023136"/>
    </source>
</evidence>
<evidence type="ECO:0000256" key="6">
    <source>
        <dbReference type="ARBA" id="ARBA00022989"/>
    </source>
</evidence>
<dbReference type="Gene3D" id="3.30.420.270">
    <property type="match status" value="1"/>
</dbReference>
<dbReference type="AlphaFoldDB" id="A0A3B0ZV40"/>
<evidence type="ECO:0000256" key="2">
    <source>
        <dbReference type="ARBA" id="ARBA00022475"/>
    </source>
</evidence>
<dbReference type="GO" id="GO:0022857">
    <property type="term" value="F:transmembrane transporter activity"/>
    <property type="evidence" value="ECO:0007669"/>
    <property type="project" value="InterPro"/>
</dbReference>
<keyword evidence="2" id="KW-1003">Cell membrane</keyword>
<dbReference type="PANTHER" id="PTHR30558:SF7">
    <property type="entry name" value="TOL-PAL SYSTEM PROTEIN TOLR"/>
    <property type="match status" value="1"/>
</dbReference>
<evidence type="ECO:0000256" key="5">
    <source>
        <dbReference type="ARBA" id="ARBA00022692"/>
    </source>
</evidence>
<dbReference type="InterPro" id="IPR014168">
    <property type="entry name" value="Tol-Pal_TolR"/>
</dbReference>
<reference evidence="10" key="1">
    <citation type="submission" date="2018-06" db="EMBL/GenBank/DDBJ databases">
        <authorList>
            <person name="Zhirakovskaya E."/>
        </authorList>
    </citation>
    <scope>NUCLEOTIDE SEQUENCE</scope>
</reference>
<dbReference type="GO" id="GO:0005886">
    <property type="term" value="C:plasma membrane"/>
    <property type="evidence" value="ECO:0007669"/>
    <property type="project" value="UniProtKB-SubCell"/>
</dbReference>